<protein>
    <submittedName>
        <fullName evidence="1">Uncharacterized protein</fullName>
    </submittedName>
</protein>
<dbReference type="KEGG" id="pswu:SY83_19490"/>
<proteinExistence type="predicted"/>
<dbReference type="OrthoDB" id="2706506at2"/>
<dbReference type="AlphaFoldDB" id="A0A172TM09"/>
<dbReference type="RefSeq" id="WP_068609557.1">
    <property type="nucleotide sequence ID" value="NZ_CP011388.1"/>
</dbReference>
<dbReference type="EMBL" id="CP011388">
    <property type="protein sequence ID" value="ANE48109.1"/>
    <property type="molecule type" value="Genomic_DNA"/>
</dbReference>
<organism evidence="1 2">
    <name type="scientific">Paenibacillus swuensis</name>
    <dbReference type="NCBI Taxonomy" id="1178515"/>
    <lineage>
        <taxon>Bacteria</taxon>
        <taxon>Bacillati</taxon>
        <taxon>Bacillota</taxon>
        <taxon>Bacilli</taxon>
        <taxon>Bacillales</taxon>
        <taxon>Paenibacillaceae</taxon>
        <taxon>Paenibacillus</taxon>
    </lineage>
</organism>
<name>A0A172TM09_9BACL</name>
<keyword evidence="2" id="KW-1185">Reference proteome</keyword>
<accession>A0A172TM09</accession>
<dbReference type="Proteomes" id="UP000076927">
    <property type="component" value="Chromosome"/>
</dbReference>
<evidence type="ECO:0000313" key="2">
    <source>
        <dbReference type="Proteomes" id="UP000076927"/>
    </source>
</evidence>
<sequence length="63" mass="7316">MRTQTIQVMKKNKQFLSSPVRAVKKHAESKDHPLQEFYKLMLEYGTPKTKQQILQMGLASPVK</sequence>
<evidence type="ECO:0000313" key="1">
    <source>
        <dbReference type="EMBL" id="ANE48109.1"/>
    </source>
</evidence>
<gene>
    <name evidence="1" type="ORF">SY83_19490</name>
</gene>
<dbReference type="PATRIC" id="fig|1178515.4.peg.3942"/>
<reference evidence="1 2" key="1">
    <citation type="submission" date="2015-01" db="EMBL/GenBank/DDBJ databases">
        <title>Paenibacillus swuensis/DY6/whole genome sequencing.</title>
        <authorList>
            <person name="Kim M.K."/>
            <person name="Srinivasan S."/>
            <person name="Lee J.-J."/>
        </authorList>
    </citation>
    <scope>NUCLEOTIDE SEQUENCE [LARGE SCALE GENOMIC DNA]</scope>
    <source>
        <strain evidence="1 2">DY6</strain>
    </source>
</reference>